<dbReference type="Proteomes" id="UP000179807">
    <property type="component" value="Unassembled WGS sequence"/>
</dbReference>
<protein>
    <submittedName>
        <fullName evidence="2">Uncharacterized protein</fullName>
    </submittedName>
</protein>
<dbReference type="EMBL" id="MLAK01000325">
    <property type="protein sequence ID" value="OHT14739.1"/>
    <property type="molecule type" value="Genomic_DNA"/>
</dbReference>
<dbReference type="GeneID" id="94825741"/>
<dbReference type="RefSeq" id="XP_068367875.1">
    <property type="nucleotide sequence ID" value="XM_068491037.1"/>
</dbReference>
<accession>A0A1J4KTZ9</accession>
<feature type="compositionally biased region" description="Basic residues" evidence="1">
    <location>
        <begin position="1"/>
        <end position="14"/>
    </location>
</feature>
<organism evidence="2 3">
    <name type="scientific">Tritrichomonas foetus</name>
    <dbReference type="NCBI Taxonomy" id="1144522"/>
    <lineage>
        <taxon>Eukaryota</taxon>
        <taxon>Metamonada</taxon>
        <taxon>Parabasalia</taxon>
        <taxon>Tritrichomonadida</taxon>
        <taxon>Tritrichomonadidae</taxon>
        <taxon>Tritrichomonas</taxon>
    </lineage>
</organism>
<evidence type="ECO:0000313" key="3">
    <source>
        <dbReference type="Proteomes" id="UP000179807"/>
    </source>
</evidence>
<sequence length="259" mass="30568">MKKKGLQSQKKKVQPKQNKTVISNKSMKYRPVKLIQPAMRFSPASERELNKHYEKYNESPKPTNMYDSDSSYTVYEYEEDSEEYDKSVQLNIAKSIAESLPGSQYNKKYDSQLIGLSTIPTETYTSLEPSQIMQAGNFSMPPIDFGRRFTIFHELKRLDMTRRRIFLQIFFNLWKKRFRNRNFDVLIEPDYIQKTNTLISSIPDSFVKKTIKSNFSNVILDNELSQTLNNFRQMKQKIELGKSNLKSPHPKQEYSYEFT</sequence>
<dbReference type="AlphaFoldDB" id="A0A1J4KTZ9"/>
<comment type="caution">
    <text evidence="2">The sequence shown here is derived from an EMBL/GenBank/DDBJ whole genome shotgun (WGS) entry which is preliminary data.</text>
</comment>
<reference evidence="2" key="1">
    <citation type="submission" date="2016-10" db="EMBL/GenBank/DDBJ databases">
        <authorList>
            <person name="Benchimol M."/>
            <person name="Almeida L.G."/>
            <person name="Vasconcelos A.T."/>
            <person name="Perreira-Neves A."/>
            <person name="Rosa I.A."/>
            <person name="Tasca T."/>
            <person name="Bogo M.R."/>
            <person name="de Souza W."/>
        </authorList>
    </citation>
    <scope>NUCLEOTIDE SEQUENCE [LARGE SCALE GENOMIC DNA]</scope>
    <source>
        <strain evidence="2">K</strain>
    </source>
</reference>
<feature type="region of interest" description="Disordered" evidence="1">
    <location>
        <begin position="1"/>
        <end position="26"/>
    </location>
</feature>
<keyword evidence="3" id="KW-1185">Reference proteome</keyword>
<evidence type="ECO:0000313" key="2">
    <source>
        <dbReference type="EMBL" id="OHT14739.1"/>
    </source>
</evidence>
<gene>
    <name evidence="2" type="ORF">TRFO_03001</name>
</gene>
<proteinExistence type="predicted"/>
<dbReference type="VEuPathDB" id="TrichDB:TRFO_03001"/>
<feature type="compositionally biased region" description="Polar residues" evidence="1">
    <location>
        <begin position="15"/>
        <end position="26"/>
    </location>
</feature>
<name>A0A1J4KTZ9_9EUKA</name>
<evidence type="ECO:0000256" key="1">
    <source>
        <dbReference type="SAM" id="MobiDB-lite"/>
    </source>
</evidence>